<evidence type="ECO:0000313" key="2">
    <source>
        <dbReference type="EMBL" id="CEJ73494.1"/>
    </source>
</evidence>
<dbReference type="SUPFAM" id="SSF46955">
    <property type="entry name" value="Putative DNA-binding domain"/>
    <property type="match status" value="1"/>
</dbReference>
<dbReference type="RefSeq" id="WP_057544838.1">
    <property type="nucleotide sequence ID" value="NZ_CDNJ01000003.1"/>
</dbReference>
<gene>
    <name evidence="2" type="ORF">ATCC9714_13821</name>
</gene>
<evidence type="ECO:0000259" key="1">
    <source>
        <dbReference type="PROSITE" id="PS50937"/>
    </source>
</evidence>
<dbReference type="PROSITE" id="PS50937">
    <property type="entry name" value="HTH_MERR_2"/>
    <property type="match status" value="1"/>
</dbReference>
<dbReference type="GeneID" id="97539329"/>
<protein>
    <recommendedName>
        <fullName evidence="1">HTH merR-type domain-containing protein</fullName>
    </recommendedName>
</protein>
<organism evidence="2 3">
    <name type="scientific">Paraclostridium sordellii</name>
    <name type="common">Clostridium sordellii</name>
    <dbReference type="NCBI Taxonomy" id="1505"/>
    <lineage>
        <taxon>Bacteria</taxon>
        <taxon>Bacillati</taxon>
        <taxon>Bacillota</taxon>
        <taxon>Clostridia</taxon>
        <taxon>Peptostreptococcales</taxon>
        <taxon>Peptostreptococcaceae</taxon>
        <taxon>Paraclostridium</taxon>
    </lineage>
</organism>
<dbReference type="Pfam" id="PF00376">
    <property type="entry name" value="MerR"/>
    <property type="match status" value="1"/>
</dbReference>
<sequence length="84" mass="10035">MYRLKKNIKVVIIMKNLFSIGEVSKIKGVTIKALRYYHKMGILIPRHIDNTTGYRYYSIDQFILYVSRDKGKTWDYVKEVKDDN</sequence>
<dbReference type="EMBL" id="LN679998">
    <property type="protein sequence ID" value="CEJ73494.1"/>
    <property type="molecule type" value="Genomic_DNA"/>
</dbReference>
<reference evidence="2 3" key="1">
    <citation type="submission" date="2014-11" db="EMBL/GenBank/DDBJ databases">
        <authorList>
            <person name="Aslett M.A."/>
            <person name="De Silva N."/>
        </authorList>
    </citation>
    <scope>NUCLEOTIDE SEQUENCE [LARGE SCALE GENOMIC DNA]</scope>
    <source>
        <strain evidence="2 3">ATCC9714</strain>
    </source>
</reference>
<name>A0ABM9RN74_PARSO</name>
<keyword evidence="3" id="KW-1185">Reference proteome</keyword>
<evidence type="ECO:0000313" key="3">
    <source>
        <dbReference type="Proteomes" id="UP000032811"/>
    </source>
</evidence>
<dbReference type="InterPro" id="IPR000551">
    <property type="entry name" value="MerR-type_HTH_dom"/>
</dbReference>
<feature type="domain" description="HTH merR-type" evidence="1">
    <location>
        <begin position="17"/>
        <end position="58"/>
    </location>
</feature>
<dbReference type="InterPro" id="IPR009061">
    <property type="entry name" value="DNA-bd_dom_put_sf"/>
</dbReference>
<dbReference type="Proteomes" id="UP000032811">
    <property type="component" value="Chromosome 1"/>
</dbReference>
<accession>A0ABM9RN74</accession>
<dbReference type="Gene3D" id="1.10.1660.10">
    <property type="match status" value="1"/>
</dbReference>
<proteinExistence type="predicted"/>